<dbReference type="EMBL" id="LAZR01032627">
    <property type="protein sequence ID" value="KKL50361.1"/>
    <property type="molecule type" value="Genomic_DNA"/>
</dbReference>
<accession>A0A0F9D9H0</accession>
<dbReference type="Pfam" id="PF07505">
    <property type="entry name" value="DUF5131"/>
    <property type="match status" value="1"/>
</dbReference>
<evidence type="ECO:0000313" key="1">
    <source>
        <dbReference type="EMBL" id="KKL50361.1"/>
    </source>
</evidence>
<proteinExistence type="predicted"/>
<name>A0A0F9D9H0_9ZZZZ</name>
<reference evidence="1" key="1">
    <citation type="journal article" date="2015" name="Nature">
        <title>Complex archaea that bridge the gap between prokaryotes and eukaryotes.</title>
        <authorList>
            <person name="Spang A."/>
            <person name="Saw J.H."/>
            <person name="Jorgensen S.L."/>
            <person name="Zaremba-Niedzwiedzka K."/>
            <person name="Martijn J."/>
            <person name="Lind A.E."/>
            <person name="van Eijk R."/>
            <person name="Schleper C."/>
            <person name="Guy L."/>
            <person name="Ettema T.J."/>
        </authorList>
    </citation>
    <scope>NUCLEOTIDE SEQUENCE</scope>
</reference>
<dbReference type="AlphaFoldDB" id="A0A0F9D9H0"/>
<sequence>MNRTPRLSKSAIEYLDYVWNFESGCTKGCTYCYARKTATRFPGHYPNGFEPTLYPEAFCSPMWLKKPSIIGVG</sequence>
<comment type="caution">
    <text evidence="1">The sequence shown here is derived from an EMBL/GenBank/DDBJ whole genome shotgun (WGS) entry which is preliminary data.</text>
</comment>
<organism evidence="1">
    <name type="scientific">marine sediment metagenome</name>
    <dbReference type="NCBI Taxonomy" id="412755"/>
    <lineage>
        <taxon>unclassified sequences</taxon>
        <taxon>metagenomes</taxon>
        <taxon>ecological metagenomes</taxon>
    </lineage>
</organism>
<gene>
    <name evidence="1" type="ORF">LCGC14_2306240</name>
</gene>
<feature type="non-terminal residue" evidence="1">
    <location>
        <position position="73"/>
    </location>
</feature>
<dbReference type="InterPro" id="IPR011101">
    <property type="entry name" value="DUF5131"/>
</dbReference>
<protein>
    <submittedName>
        <fullName evidence="1">Uncharacterized protein</fullName>
    </submittedName>
</protein>